<organism evidence="1 2">
    <name type="scientific">Paraburkholderia piptadeniae</name>
    <dbReference type="NCBI Taxonomy" id="1701573"/>
    <lineage>
        <taxon>Bacteria</taxon>
        <taxon>Pseudomonadati</taxon>
        <taxon>Pseudomonadota</taxon>
        <taxon>Betaproteobacteria</taxon>
        <taxon>Burkholderiales</taxon>
        <taxon>Burkholderiaceae</taxon>
        <taxon>Paraburkholderia</taxon>
    </lineage>
</organism>
<dbReference type="EMBL" id="CYGY02000008">
    <property type="protein sequence ID" value="SIT36150.1"/>
    <property type="molecule type" value="Genomic_DNA"/>
</dbReference>
<gene>
    <name evidence="1" type="ORF">BN2476_80086</name>
</gene>
<evidence type="ECO:0000313" key="2">
    <source>
        <dbReference type="Proteomes" id="UP000195569"/>
    </source>
</evidence>
<dbReference type="Proteomes" id="UP000195569">
    <property type="component" value="Unassembled WGS sequence"/>
</dbReference>
<protein>
    <submittedName>
        <fullName evidence="1">Uncharacterized protein</fullName>
    </submittedName>
</protein>
<reference evidence="1" key="1">
    <citation type="submission" date="2016-12" db="EMBL/GenBank/DDBJ databases">
        <authorList>
            <person name="Moulin L."/>
        </authorList>
    </citation>
    <scope>NUCLEOTIDE SEQUENCE [LARGE SCALE GENOMIC DNA]</scope>
    <source>
        <strain evidence="1">STM 7183</strain>
    </source>
</reference>
<sequence>MEPIVLFILFSSDGALSRVRPSGRLSRPFVIDYLVRAPARTMAGRAGRNFGGSMQSVRFTMEADFDVCTGGRRRWPLIFIRDNARRLSIRCAVRIVRVRGCSRSRSRRRCCRALR</sequence>
<comment type="caution">
    <text evidence="1">The sequence shown here is derived from an EMBL/GenBank/DDBJ whole genome shotgun (WGS) entry which is preliminary data.</text>
</comment>
<proteinExistence type="predicted"/>
<evidence type="ECO:0000313" key="1">
    <source>
        <dbReference type="EMBL" id="SIT36150.1"/>
    </source>
</evidence>
<dbReference type="AlphaFoldDB" id="A0A1N7RM04"/>
<keyword evidence="2" id="KW-1185">Reference proteome</keyword>
<accession>A0A1N7RM04</accession>
<name>A0A1N7RM04_9BURK</name>